<dbReference type="SUPFAM" id="SSF54593">
    <property type="entry name" value="Glyoxalase/Bleomycin resistance protein/Dihydroxybiphenyl dioxygenase"/>
    <property type="match status" value="1"/>
</dbReference>
<feature type="domain" description="VOC" evidence="1">
    <location>
        <begin position="5"/>
        <end position="125"/>
    </location>
</feature>
<proteinExistence type="predicted"/>
<dbReference type="Proteomes" id="UP001589619">
    <property type="component" value="Unassembled WGS sequence"/>
</dbReference>
<comment type="caution">
    <text evidence="2">The sequence shown here is derived from an EMBL/GenBank/DDBJ whole genome shotgun (WGS) entry which is preliminary data.</text>
</comment>
<dbReference type="PROSITE" id="PS51819">
    <property type="entry name" value="VOC"/>
    <property type="match status" value="1"/>
</dbReference>
<dbReference type="InterPro" id="IPR050383">
    <property type="entry name" value="GlyoxalaseI/FosfomycinResist"/>
</dbReference>
<gene>
    <name evidence="2" type="ORF">ACFFNY_22325</name>
</gene>
<accession>A0ABV5W1M3</accession>
<dbReference type="InterPro" id="IPR037523">
    <property type="entry name" value="VOC_core"/>
</dbReference>
<evidence type="ECO:0000313" key="2">
    <source>
        <dbReference type="EMBL" id="MFB9754316.1"/>
    </source>
</evidence>
<sequence length="130" mass="14375">MRITGIDHMVLTVADVDETCRFYNRVLGMEVATFGNGRKALQFGRQKINLHPHGGEFEPKAHRPVPGSADLCLVTDIPLREVAEHLERCGVAIEEGPVVRTGAAGPILSIYVRDPDLNLLEISNYEWEGP</sequence>
<protein>
    <submittedName>
        <fullName evidence="2">VOC family protein</fullName>
    </submittedName>
</protein>
<dbReference type="InterPro" id="IPR029068">
    <property type="entry name" value="Glyas_Bleomycin-R_OHBP_Dase"/>
</dbReference>
<reference evidence="2 3" key="1">
    <citation type="submission" date="2024-09" db="EMBL/GenBank/DDBJ databases">
        <authorList>
            <person name="Sun Q."/>
            <person name="Mori K."/>
        </authorList>
    </citation>
    <scope>NUCLEOTIDE SEQUENCE [LARGE SCALE GENOMIC DNA]</scope>
    <source>
        <strain evidence="2 3">JCM 12520</strain>
    </source>
</reference>
<dbReference type="CDD" id="cd07253">
    <property type="entry name" value="GLOD5"/>
    <property type="match status" value="1"/>
</dbReference>
<organism evidence="2 3">
    <name type="scientific">Paenibacillus hodogayensis</name>
    <dbReference type="NCBI Taxonomy" id="279208"/>
    <lineage>
        <taxon>Bacteria</taxon>
        <taxon>Bacillati</taxon>
        <taxon>Bacillota</taxon>
        <taxon>Bacilli</taxon>
        <taxon>Bacillales</taxon>
        <taxon>Paenibacillaceae</taxon>
        <taxon>Paenibacillus</taxon>
    </lineage>
</organism>
<dbReference type="PANTHER" id="PTHR21366:SF14">
    <property type="entry name" value="GLYOXALASE DOMAIN-CONTAINING PROTEIN 5"/>
    <property type="match status" value="1"/>
</dbReference>
<dbReference type="EMBL" id="JBHMAG010000014">
    <property type="protein sequence ID" value="MFB9754316.1"/>
    <property type="molecule type" value="Genomic_DNA"/>
</dbReference>
<evidence type="ECO:0000313" key="3">
    <source>
        <dbReference type="Proteomes" id="UP001589619"/>
    </source>
</evidence>
<dbReference type="Pfam" id="PF00903">
    <property type="entry name" value="Glyoxalase"/>
    <property type="match status" value="1"/>
</dbReference>
<dbReference type="RefSeq" id="WP_344913789.1">
    <property type="nucleotide sequence ID" value="NZ_BAAAYO010000013.1"/>
</dbReference>
<keyword evidence="3" id="KW-1185">Reference proteome</keyword>
<dbReference type="InterPro" id="IPR004360">
    <property type="entry name" value="Glyas_Fos-R_dOase_dom"/>
</dbReference>
<name>A0ABV5W1M3_9BACL</name>
<evidence type="ECO:0000259" key="1">
    <source>
        <dbReference type="PROSITE" id="PS51819"/>
    </source>
</evidence>
<dbReference type="PANTHER" id="PTHR21366">
    <property type="entry name" value="GLYOXALASE FAMILY PROTEIN"/>
    <property type="match status" value="1"/>
</dbReference>
<dbReference type="Gene3D" id="3.10.180.10">
    <property type="entry name" value="2,3-Dihydroxybiphenyl 1,2-Dioxygenase, domain 1"/>
    <property type="match status" value="1"/>
</dbReference>